<keyword evidence="2" id="KW-0732">Signal</keyword>
<feature type="transmembrane region" description="Helical" evidence="1">
    <location>
        <begin position="424"/>
        <end position="443"/>
    </location>
</feature>
<dbReference type="Gene3D" id="3.30.70.270">
    <property type="match status" value="1"/>
</dbReference>
<accession>A4BJC3</accession>
<dbReference type="HOGENOM" id="CLU_441357_0_0_6"/>
<name>A4BJC3_9GAMM</name>
<gene>
    <name evidence="4" type="ORF">MED297_03240</name>
</gene>
<dbReference type="AlphaFoldDB" id="A4BJC3"/>
<reference evidence="4 5" key="1">
    <citation type="submission" date="2006-02" db="EMBL/GenBank/DDBJ databases">
        <authorList>
            <person name="Pinhassi J."/>
            <person name="Pedros-Alio C."/>
            <person name="Ferriera S."/>
            <person name="Johnson J."/>
            <person name="Kravitz S."/>
            <person name="Halpern A."/>
            <person name="Remington K."/>
            <person name="Beeson K."/>
            <person name="Tran B."/>
            <person name="Rogers Y.-H."/>
            <person name="Friedman R."/>
            <person name="Venter J.C."/>
        </authorList>
    </citation>
    <scope>NUCLEOTIDE SEQUENCE [LARGE SCALE GENOMIC DNA]</scope>
    <source>
        <strain evidence="4 5">MED297</strain>
    </source>
</reference>
<dbReference type="Gene3D" id="1.25.40.10">
    <property type="entry name" value="Tetratricopeptide repeat domain"/>
    <property type="match status" value="1"/>
</dbReference>
<dbReference type="Pfam" id="PF00990">
    <property type="entry name" value="GGDEF"/>
    <property type="match status" value="1"/>
</dbReference>
<organism evidence="4 5">
    <name type="scientific">Reinekea blandensis MED297</name>
    <dbReference type="NCBI Taxonomy" id="314283"/>
    <lineage>
        <taxon>Bacteria</taxon>
        <taxon>Pseudomonadati</taxon>
        <taxon>Pseudomonadota</taxon>
        <taxon>Gammaproteobacteria</taxon>
        <taxon>Oceanospirillales</taxon>
        <taxon>Saccharospirillaceae</taxon>
        <taxon>Reinekea</taxon>
    </lineage>
</organism>
<keyword evidence="5" id="KW-1185">Reference proteome</keyword>
<dbReference type="SUPFAM" id="SSF48452">
    <property type="entry name" value="TPR-like"/>
    <property type="match status" value="1"/>
</dbReference>
<dbReference type="STRING" id="314283.MED297_03240"/>
<feature type="chain" id="PRO_5002666580" evidence="2">
    <location>
        <begin position="19"/>
        <end position="619"/>
    </location>
</feature>
<evidence type="ECO:0000256" key="1">
    <source>
        <dbReference type="SAM" id="Phobius"/>
    </source>
</evidence>
<evidence type="ECO:0000256" key="2">
    <source>
        <dbReference type="SAM" id="SignalP"/>
    </source>
</evidence>
<dbReference type="InterPro" id="IPR029787">
    <property type="entry name" value="Nucleotide_cyclase"/>
</dbReference>
<feature type="signal peptide" evidence="2">
    <location>
        <begin position="1"/>
        <end position="18"/>
    </location>
</feature>
<keyword evidence="1" id="KW-1133">Transmembrane helix</keyword>
<dbReference type="SMART" id="SM00267">
    <property type="entry name" value="GGDEF"/>
    <property type="match status" value="1"/>
</dbReference>
<dbReference type="Proteomes" id="UP000005953">
    <property type="component" value="Unassembled WGS sequence"/>
</dbReference>
<evidence type="ECO:0000313" key="5">
    <source>
        <dbReference type="Proteomes" id="UP000005953"/>
    </source>
</evidence>
<sequence>MKVLIGCLIVCAVVPVMAQPSRTDLLNWSELEHRLYESPHQVLNLLSDKVIDDWPLRHKARYFQLLTENHLIFADYEAAQASLQQGLDLKEHADAYTLVNLLVLQAVFREVNDELAVAESGYRAALRVAEQSGEFDALLSALNALIGYLSLTRDEYELALEYVNRANDISDSVTRRFLVGDLYNHFGNILSYMGDTDGALRQYAVAESIYTTENNNVSLSSMLYNRAAVLEEAGEFIAALRTYELFMERAERWGDPTAVFFGNMGIANIYSLTGRYVQAYEALEEARSGLSVILDAAYRFDFWLTSAYVAADVDDFTLAEEALSRLDVLQQRLGGPEPSQTQAAVMDASKYIAYAKGDMEQAYELSEQLRQVEAELMAQEQQSLITQIRIDSENAMYQTQTERLASENREQQETIAAQNRIQQLLLIVIAVLMLSLIAVSLSLHRKMRQMRILQQYSAISESVKSAGFKMMESLAGLMFDQSERHRSPLSVVVFDVHDLSDVREQFGQPAVDAVHRWLQDIVKAELGDEDRCGQISFERFMLLLPGADLRAAKRLAQTVIDRIKAQSIPEWPQLHPSVSAGVSERSRHDRSSSVLTYRATTAVDLARAGGAAQVKTLTV</sequence>
<dbReference type="PROSITE" id="PS50887">
    <property type="entry name" value="GGDEF"/>
    <property type="match status" value="1"/>
</dbReference>
<keyword evidence="1" id="KW-0472">Membrane</keyword>
<dbReference type="InterPro" id="IPR011990">
    <property type="entry name" value="TPR-like_helical_dom_sf"/>
</dbReference>
<comment type="caution">
    <text evidence="4">The sequence shown here is derived from an EMBL/GenBank/DDBJ whole genome shotgun (WGS) entry which is preliminary data.</text>
</comment>
<keyword evidence="1" id="KW-0812">Transmembrane</keyword>
<evidence type="ECO:0000259" key="3">
    <source>
        <dbReference type="PROSITE" id="PS50887"/>
    </source>
</evidence>
<evidence type="ECO:0000313" key="4">
    <source>
        <dbReference type="EMBL" id="EAR07781.1"/>
    </source>
</evidence>
<dbReference type="InterPro" id="IPR043128">
    <property type="entry name" value="Rev_trsase/Diguanyl_cyclase"/>
</dbReference>
<protein>
    <submittedName>
        <fullName evidence="4">Cyclic nucleotide phosphodiesterase, putative</fullName>
    </submittedName>
</protein>
<proteinExistence type="predicted"/>
<feature type="domain" description="GGDEF" evidence="3">
    <location>
        <begin position="487"/>
        <end position="619"/>
    </location>
</feature>
<dbReference type="InterPro" id="IPR000160">
    <property type="entry name" value="GGDEF_dom"/>
</dbReference>
<dbReference type="EMBL" id="AAOE01000032">
    <property type="protein sequence ID" value="EAR07781.1"/>
    <property type="molecule type" value="Genomic_DNA"/>
</dbReference>
<dbReference type="SUPFAM" id="SSF55073">
    <property type="entry name" value="Nucleotide cyclase"/>
    <property type="match status" value="1"/>
</dbReference>